<comment type="similarity">
    <text evidence="1">Belongs to the LysR transcriptional regulatory family.</text>
</comment>
<dbReference type="Gene3D" id="3.40.190.290">
    <property type="match status" value="1"/>
</dbReference>
<reference evidence="6 7" key="1">
    <citation type="submission" date="2021-01" db="EMBL/GenBank/DDBJ databases">
        <title>Genomic Encyclopedia of Type Strains, Phase IV (KMG-IV): sequencing the most valuable type-strain genomes for metagenomic binning, comparative biology and taxonomic classification.</title>
        <authorList>
            <person name="Goeker M."/>
        </authorList>
    </citation>
    <scope>NUCLEOTIDE SEQUENCE [LARGE SCALE GENOMIC DNA]</scope>
    <source>
        <strain evidence="6 7">DSM 28236</strain>
    </source>
</reference>
<dbReference type="InterPro" id="IPR036388">
    <property type="entry name" value="WH-like_DNA-bd_sf"/>
</dbReference>
<comment type="caution">
    <text evidence="6">The sequence shown here is derived from an EMBL/GenBank/DDBJ whole genome shotgun (WGS) entry which is preliminary data.</text>
</comment>
<evidence type="ECO:0000313" key="6">
    <source>
        <dbReference type="EMBL" id="MBM7645456.1"/>
    </source>
</evidence>
<accession>A0ABS2Q004</accession>
<dbReference type="CDD" id="cd05466">
    <property type="entry name" value="PBP2_LTTR_substrate"/>
    <property type="match status" value="1"/>
</dbReference>
<dbReference type="RefSeq" id="WP_205003384.1">
    <property type="nucleotide sequence ID" value="NZ_JAFBER010000008.1"/>
</dbReference>
<dbReference type="SUPFAM" id="SSF46785">
    <property type="entry name" value="Winged helix' DNA-binding domain"/>
    <property type="match status" value="1"/>
</dbReference>
<dbReference type="PROSITE" id="PS50931">
    <property type="entry name" value="HTH_LYSR"/>
    <property type="match status" value="1"/>
</dbReference>
<dbReference type="Pfam" id="PF03466">
    <property type="entry name" value="LysR_substrate"/>
    <property type="match status" value="1"/>
</dbReference>
<evidence type="ECO:0000256" key="3">
    <source>
        <dbReference type="ARBA" id="ARBA00023125"/>
    </source>
</evidence>
<dbReference type="PANTHER" id="PTHR30346:SF28">
    <property type="entry name" value="HTH-TYPE TRANSCRIPTIONAL REGULATOR CYNR"/>
    <property type="match status" value="1"/>
</dbReference>
<dbReference type="InterPro" id="IPR000847">
    <property type="entry name" value="LysR_HTH_N"/>
</dbReference>
<dbReference type="Gene3D" id="1.10.10.10">
    <property type="entry name" value="Winged helix-like DNA-binding domain superfamily/Winged helix DNA-binding domain"/>
    <property type="match status" value="1"/>
</dbReference>
<evidence type="ECO:0000313" key="7">
    <source>
        <dbReference type="Proteomes" id="UP000808914"/>
    </source>
</evidence>
<gene>
    <name evidence="6" type="ORF">JOD45_001667</name>
</gene>
<name>A0ABS2Q004_9BACL</name>
<keyword evidence="3 6" id="KW-0238">DNA-binding</keyword>
<proteinExistence type="inferred from homology"/>
<protein>
    <submittedName>
        <fullName evidence="6">DNA-binding transcriptional LysR family regulator</fullName>
    </submittedName>
</protein>
<evidence type="ECO:0000256" key="4">
    <source>
        <dbReference type="ARBA" id="ARBA00023163"/>
    </source>
</evidence>
<dbReference type="GO" id="GO:0003677">
    <property type="term" value="F:DNA binding"/>
    <property type="evidence" value="ECO:0007669"/>
    <property type="project" value="UniProtKB-KW"/>
</dbReference>
<evidence type="ECO:0000256" key="2">
    <source>
        <dbReference type="ARBA" id="ARBA00023015"/>
    </source>
</evidence>
<feature type="domain" description="HTH lysR-type" evidence="5">
    <location>
        <begin position="1"/>
        <end position="58"/>
    </location>
</feature>
<dbReference type="EMBL" id="JAFBER010000008">
    <property type="protein sequence ID" value="MBM7645456.1"/>
    <property type="molecule type" value="Genomic_DNA"/>
</dbReference>
<dbReference type="SUPFAM" id="SSF53850">
    <property type="entry name" value="Periplasmic binding protein-like II"/>
    <property type="match status" value="1"/>
</dbReference>
<organism evidence="6 7">
    <name type="scientific">Scopulibacillus daqui</name>
    <dbReference type="NCBI Taxonomy" id="1469162"/>
    <lineage>
        <taxon>Bacteria</taxon>
        <taxon>Bacillati</taxon>
        <taxon>Bacillota</taxon>
        <taxon>Bacilli</taxon>
        <taxon>Bacillales</taxon>
        <taxon>Sporolactobacillaceae</taxon>
        <taxon>Scopulibacillus</taxon>
    </lineage>
</organism>
<keyword evidence="2" id="KW-0805">Transcription regulation</keyword>
<dbReference type="Pfam" id="PF00126">
    <property type="entry name" value="HTH_1"/>
    <property type="match status" value="1"/>
</dbReference>
<dbReference type="PANTHER" id="PTHR30346">
    <property type="entry name" value="TRANSCRIPTIONAL DUAL REGULATOR HCAR-RELATED"/>
    <property type="match status" value="1"/>
</dbReference>
<keyword evidence="7" id="KW-1185">Reference proteome</keyword>
<dbReference type="InterPro" id="IPR005119">
    <property type="entry name" value="LysR_subst-bd"/>
</dbReference>
<dbReference type="Proteomes" id="UP000808914">
    <property type="component" value="Unassembled WGS sequence"/>
</dbReference>
<dbReference type="InterPro" id="IPR036390">
    <property type="entry name" value="WH_DNA-bd_sf"/>
</dbReference>
<dbReference type="PRINTS" id="PR00039">
    <property type="entry name" value="HTHLYSR"/>
</dbReference>
<evidence type="ECO:0000259" key="5">
    <source>
        <dbReference type="PROSITE" id="PS50931"/>
    </source>
</evidence>
<keyword evidence="4" id="KW-0804">Transcription</keyword>
<evidence type="ECO:0000256" key="1">
    <source>
        <dbReference type="ARBA" id="ARBA00009437"/>
    </source>
</evidence>
<sequence>MDIKQLHYFRTIVEEGQITRAAKILHMAQPPLSQSLKALEKELGTALIIRHAKKLELTQAGKILYQRAVHLLNLMDETKSEIQELGEGVRGTLSIGAASACMSYIPDRIQQLREAHPDLYFRIYQGDTYYLEELLENRDIEVAVARLPVDSQHFQIKRLPKEPFIVVVPAKWQANFLSNKIELKDIAPYPILMLKRIKGTSMFESLFKECYESGFKPNVIAECPDVSTVIALVTAGVGITIIPKSEFHMAYNHHLRILELSSKTSLQSEPVVMWRNDNHLSKAAEKFIETFKT</sequence>